<feature type="region of interest" description="Disordered" evidence="4">
    <location>
        <begin position="256"/>
        <end position="284"/>
    </location>
</feature>
<dbReference type="SMART" id="SM00822">
    <property type="entry name" value="PKS_KR"/>
    <property type="match status" value="1"/>
</dbReference>
<dbReference type="InterPro" id="IPR002347">
    <property type="entry name" value="SDR_fam"/>
</dbReference>
<name>A0ABX1SDX7_9PSEU</name>
<dbReference type="InterPro" id="IPR057326">
    <property type="entry name" value="KR_dom"/>
</dbReference>
<dbReference type="Pfam" id="PF00106">
    <property type="entry name" value="adh_short"/>
    <property type="match status" value="1"/>
</dbReference>
<evidence type="ECO:0000259" key="5">
    <source>
        <dbReference type="SMART" id="SM00822"/>
    </source>
</evidence>
<feature type="compositionally biased region" description="Basic and acidic residues" evidence="4">
    <location>
        <begin position="274"/>
        <end position="284"/>
    </location>
</feature>
<dbReference type="RefSeq" id="WP_169383256.1">
    <property type="nucleotide sequence ID" value="NZ_JAAXLA010000042.1"/>
</dbReference>
<dbReference type="InterPro" id="IPR036291">
    <property type="entry name" value="NAD(P)-bd_dom_sf"/>
</dbReference>
<evidence type="ECO:0000256" key="1">
    <source>
        <dbReference type="ARBA" id="ARBA00006484"/>
    </source>
</evidence>
<comment type="similarity">
    <text evidence="1 3">Belongs to the short-chain dehydrogenases/reductases (SDR) family.</text>
</comment>
<evidence type="ECO:0000313" key="6">
    <source>
        <dbReference type="EMBL" id="NMH99774.1"/>
    </source>
</evidence>
<dbReference type="PANTHER" id="PTHR44196:SF2">
    <property type="entry name" value="SHORT-CHAIN DEHYDROGENASE-RELATED"/>
    <property type="match status" value="1"/>
</dbReference>
<gene>
    <name evidence="6" type="ORF">HF526_21000</name>
</gene>
<protein>
    <submittedName>
        <fullName evidence="6">SDR family NAD(P)-dependent oxidoreductase</fullName>
    </submittedName>
</protein>
<comment type="caution">
    <text evidence="6">The sequence shown here is derived from an EMBL/GenBank/DDBJ whole genome shotgun (WGS) entry which is preliminary data.</text>
</comment>
<keyword evidence="2" id="KW-0560">Oxidoreductase</keyword>
<dbReference type="CDD" id="cd05233">
    <property type="entry name" value="SDR_c"/>
    <property type="match status" value="1"/>
</dbReference>
<dbReference type="Proteomes" id="UP000820669">
    <property type="component" value="Unassembled WGS sequence"/>
</dbReference>
<keyword evidence="7" id="KW-1185">Reference proteome</keyword>
<dbReference type="EMBL" id="JAAXLA010000042">
    <property type="protein sequence ID" value="NMH99774.1"/>
    <property type="molecule type" value="Genomic_DNA"/>
</dbReference>
<dbReference type="PRINTS" id="PR00081">
    <property type="entry name" value="GDHRDH"/>
</dbReference>
<organism evidence="6 7">
    <name type="scientific">Pseudonocardia acidicola</name>
    <dbReference type="NCBI Taxonomy" id="2724939"/>
    <lineage>
        <taxon>Bacteria</taxon>
        <taxon>Bacillati</taxon>
        <taxon>Actinomycetota</taxon>
        <taxon>Actinomycetes</taxon>
        <taxon>Pseudonocardiales</taxon>
        <taxon>Pseudonocardiaceae</taxon>
        <taxon>Pseudonocardia</taxon>
    </lineage>
</organism>
<dbReference type="PIRSF" id="PIRSF000126">
    <property type="entry name" value="11-beta-HSD1"/>
    <property type="match status" value="1"/>
</dbReference>
<dbReference type="PANTHER" id="PTHR44196">
    <property type="entry name" value="DEHYDROGENASE/REDUCTASE SDR FAMILY MEMBER 7B"/>
    <property type="match status" value="1"/>
</dbReference>
<reference evidence="6 7" key="1">
    <citation type="submission" date="2020-04" db="EMBL/GenBank/DDBJ databases">
        <authorList>
            <person name="Klaysubun C."/>
            <person name="Duangmal K."/>
            <person name="Lipun K."/>
        </authorList>
    </citation>
    <scope>NUCLEOTIDE SEQUENCE [LARGE SCALE GENOMIC DNA]</scope>
    <source>
        <strain evidence="6 7">K10HN5</strain>
    </source>
</reference>
<sequence length="284" mass="29713">MTTALITGASAGLGAAFARRLAAEGHDLVLVARDRGRLEATAAQLRAAHGVGVEVLPADLTVPSARALVEWRLSEPGLTPVDVLVNNAGVETDDEFPGALMADLQAEIDLNVTAVLRLTRAALPGMLARDRGSVINVASFAGYLPARGSAYGASKAWVLSFTDTVAASVSDTGVRVIALCAGRIRTGSHERAGRPVGAPGSPLWLDPDDVVEACLRDLRRGRRMCTPGRLYRSVVATLELPRRTLRLLARLAGRSREQQPAAAPAPSLAGAGAGERDRGEHLVA</sequence>
<evidence type="ECO:0000256" key="2">
    <source>
        <dbReference type="ARBA" id="ARBA00023002"/>
    </source>
</evidence>
<proteinExistence type="inferred from homology"/>
<evidence type="ECO:0000256" key="3">
    <source>
        <dbReference type="RuleBase" id="RU000363"/>
    </source>
</evidence>
<evidence type="ECO:0000313" key="7">
    <source>
        <dbReference type="Proteomes" id="UP000820669"/>
    </source>
</evidence>
<feature type="domain" description="Ketoreductase" evidence="5">
    <location>
        <begin position="2"/>
        <end position="187"/>
    </location>
</feature>
<dbReference type="Gene3D" id="3.40.50.720">
    <property type="entry name" value="NAD(P)-binding Rossmann-like Domain"/>
    <property type="match status" value="1"/>
</dbReference>
<dbReference type="PRINTS" id="PR00080">
    <property type="entry name" value="SDRFAMILY"/>
</dbReference>
<feature type="compositionally biased region" description="Low complexity" evidence="4">
    <location>
        <begin position="260"/>
        <end position="270"/>
    </location>
</feature>
<evidence type="ECO:0000256" key="4">
    <source>
        <dbReference type="SAM" id="MobiDB-lite"/>
    </source>
</evidence>
<accession>A0ABX1SDX7</accession>
<dbReference type="SUPFAM" id="SSF51735">
    <property type="entry name" value="NAD(P)-binding Rossmann-fold domains"/>
    <property type="match status" value="1"/>
</dbReference>